<name>A0A502D1Z9_9MICO</name>
<dbReference type="Proteomes" id="UP000317722">
    <property type="component" value="Unassembled WGS sequence"/>
</dbReference>
<reference evidence="1 2" key="1">
    <citation type="journal article" date="2019" name="Environ. Microbiol.">
        <title>Species interactions and distinct microbial communities in high Arctic permafrost affected cryosols are associated with the CH4 and CO2 gas fluxes.</title>
        <authorList>
            <person name="Altshuler I."/>
            <person name="Hamel J."/>
            <person name="Turney S."/>
            <person name="Magnuson E."/>
            <person name="Levesque R."/>
            <person name="Greer C."/>
            <person name="Whyte L.G."/>
        </authorList>
    </citation>
    <scope>NUCLEOTIDE SEQUENCE [LARGE SCALE GENOMIC DNA]</scope>
    <source>
        <strain evidence="1 2">S9.3A</strain>
    </source>
</reference>
<dbReference type="SUPFAM" id="SSF160379">
    <property type="entry name" value="SP0830-like"/>
    <property type="match status" value="1"/>
</dbReference>
<dbReference type="Gene3D" id="3.30.70.1280">
    <property type="entry name" value="SP0830-like domains"/>
    <property type="match status" value="1"/>
</dbReference>
<dbReference type="Pfam" id="PF08002">
    <property type="entry name" value="DUF1697"/>
    <property type="match status" value="1"/>
</dbReference>
<dbReference type="AlphaFoldDB" id="A0A502D1Z9"/>
<organism evidence="1 2">
    <name type="scientific">Pedococcus bigeumensis</name>
    <dbReference type="NCBI Taxonomy" id="433644"/>
    <lineage>
        <taxon>Bacteria</taxon>
        <taxon>Bacillati</taxon>
        <taxon>Actinomycetota</taxon>
        <taxon>Actinomycetes</taxon>
        <taxon>Micrococcales</taxon>
        <taxon>Intrasporangiaceae</taxon>
        <taxon>Pedococcus</taxon>
    </lineage>
</organism>
<gene>
    <name evidence="1" type="ORF">EAH86_06365</name>
</gene>
<evidence type="ECO:0000313" key="2">
    <source>
        <dbReference type="Proteomes" id="UP000317722"/>
    </source>
</evidence>
<comment type="caution">
    <text evidence="1">The sequence shown here is derived from an EMBL/GenBank/DDBJ whole genome shotgun (WGS) entry which is preliminary data.</text>
</comment>
<accession>A0A502D1Z9</accession>
<evidence type="ECO:0000313" key="1">
    <source>
        <dbReference type="EMBL" id="TPG18031.1"/>
    </source>
</evidence>
<proteinExistence type="predicted"/>
<dbReference type="RefSeq" id="WP_140737833.1">
    <property type="nucleotide sequence ID" value="NZ_RCZM01000002.1"/>
</dbReference>
<dbReference type="PANTHER" id="PTHR36439">
    <property type="entry name" value="BLL4334 PROTEIN"/>
    <property type="match status" value="1"/>
</dbReference>
<keyword evidence="2" id="KW-1185">Reference proteome</keyword>
<dbReference type="PIRSF" id="PIRSF008502">
    <property type="entry name" value="UCP008502"/>
    <property type="match status" value="1"/>
</dbReference>
<dbReference type="OrthoDB" id="9806494at2"/>
<dbReference type="InterPro" id="IPR012545">
    <property type="entry name" value="DUF1697"/>
</dbReference>
<protein>
    <submittedName>
        <fullName evidence="1">DUF1697 domain-containing protein</fullName>
    </submittedName>
</protein>
<sequence length="179" mass="19309">MPSYVVFLRAVNVGKRQLKMAEARKVLSDNGFDDVESHIQTGNLFVSTPLRSVTKVEAEVGRVLGKHAGFEIVAIARKPAELPPLVKAVDGIPTHLKGESSRYVSFCATAPKAAATKDLEDWDGAGERATVMGKDVLMEFAVPFHEAKLTGARIEKILGIPGTARNMTVVRALAQKWGA</sequence>
<dbReference type="PANTHER" id="PTHR36439:SF1">
    <property type="entry name" value="DUF1697 DOMAIN-CONTAINING PROTEIN"/>
    <property type="match status" value="1"/>
</dbReference>
<dbReference type="EMBL" id="RCZM01000002">
    <property type="protein sequence ID" value="TPG18031.1"/>
    <property type="molecule type" value="Genomic_DNA"/>
</dbReference>